<dbReference type="EMBL" id="JAODUP010000153">
    <property type="protein sequence ID" value="KAK2159430.1"/>
    <property type="molecule type" value="Genomic_DNA"/>
</dbReference>
<organism evidence="2 3">
    <name type="scientific">Paralvinella palmiformis</name>
    <dbReference type="NCBI Taxonomy" id="53620"/>
    <lineage>
        <taxon>Eukaryota</taxon>
        <taxon>Metazoa</taxon>
        <taxon>Spiralia</taxon>
        <taxon>Lophotrochozoa</taxon>
        <taxon>Annelida</taxon>
        <taxon>Polychaeta</taxon>
        <taxon>Sedentaria</taxon>
        <taxon>Canalipalpata</taxon>
        <taxon>Terebellida</taxon>
        <taxon>Terebelliformia</taxon>
        <taxon>Alvinellidae</taxon>
        <taxon>Paralvinella</taxon>
    </lineage>
</organism>
<dbReference type="Proteomes" id="UP001208570">
    <property type="component" value="Unassembled WGS sequence"/>
</dbReference>
<keyword evidence="3" id="KW-1185">Reference proteome</keyword>
<dbReference type="AlphaFoldDB" id="A0AAD9N796"/>
<sequence length="91" mass="10289">MADSEGVALTASLCQTGTDDEEEKEKGLASLMERLRNREKMHTSKSWQDTCKVWKHSITVSRPNLSVCLSVLFLSLWVTSSLVRSQLYINL</sequence>
<gene>
    <name evidence="2" type="ORF">LSH36_153g01000</name>
</gene>
<reference evidence="2" key="1">
    <citation type="journal article" date="2023" name="Mol. Biol. Evol.">
        <title>Third-Generation Sequencing Reveals the Adaptive Role of the Epigenome in Three Deep-Sea Polychaetes.</title>
        <authorList>
            <person name="Perez M."/>
            <person name="Aroh O."/>
            <person name="Sun Y."/>
            <person name="Lan Y."/>
            <person name="Juniper S.K."/>
            <person name="Young C.R."/>
            <person name="Angers B."/>
            <person name="Qian P.Y."/>
        </authorList>
    </citation>
    <scope>NUCLEOTIDE SEQUENCE</scope>
    <source>
        <strain evidence="2">P08H-3</strain>
    </source>
</reference>
<evidence type="ECO:0000313" key="3">
    <source>
        <dbReference type="Proteomes" id="UP001208570"/>
    </source>
</evidence>
<accession>A0AAD9N796</accession>
<evidence type="ECO:0000256" key="1">
    <source>
        <dbReference type="SAM" id="MobiDB-lite"/>
    </source>
</evidence>
<feature type="region of interest" description="Disordered" evidence="1">
    <location>
        <begin position="1"/>
        <end position="26"/>
    </location>
</feature>
<evidence type="ECO:0000313" key="2">
    <source>
        <dbReference type="EMBL" id="KAK2159430.1"/>
    </source>
</evidence>
<name>A0AAD9N796_9ANNE</name>
<comment type="caution">
    <text evidence="2">The sequence shown here is derived from an EMBL/GenBank/DDBJ whole genome shotgun (WGS) entry which is preliminary data.</text>
</comment>
<protein>
    <submittedName>
        <fullName evidence="2">Uncharacterized protein</fullName>
    </submittedName>
</protein>
<proteinExistence type="predicted"/>